<feature type="region of interest" description="Disordered" evidence="1">
    <location>
        <begin position="114"/>
        <end position="143"/>
    </location>
</feature>
<name>A0ABM1F643_PRICU</name>
<sequence>MHPEKNNRSAFATSKHVRCHIGSSHAGGSKPHVTSSGGGSYEDARGDPVRLGGQNFSNSAHVPAETQGRNTSRSFWKGLNKLKKQENTTATFNSNPGARAGVQEMGRLAMGKPIAGQAPKTEASKPPMPRANTEPNLDDLITR</sequence>
<dbReference type="GeneID" id="106819855"/>
<feature type="non-terminal residue" evidence="3">
    <location>
        <position position="143"/>
    </location>
</feature>
<protein>
    <submittedName>
        <fullName evidence="3">Uncharacterized protein LOC106819855</fullName>
    </submittedName>
</protein>
<dbReference type="RefSeq" id="XP_014679914.1">
    <property type="nucleotide sequence ID" value="XM_014824428.1"/>
</dbReference>
<gene>
    <name evidence="3" type="primary">LOC106819855</name>
</gene>
<accession>A0ABM1F643</accession>
<evidence type="ECO:0000256" key="1">
    <source>
        <dbReference type="SAM" id="MobiDB-lite"/>
    </source>
</evidence>
<dbReference type="Proteomes" id="UP000695022">
    <property type="component" value="Unplaced"/>
</dbReference>
<proteinExistence type="predicted"/>
<keyword evidence="2" id="KW-1185">Reference proteome</keyword>
<feature type="region of interest" description="Disordered" evidence="1">
    <location>
        <begin position="1"/>
        <end position="74"/>
    </location>
</feature>
<evidence type="ECO:0000313" key="3">
    <source>
        <dbReference type="RefSeq" id="XP_014679914.1"/>
    </source>
</evidence>
<evidence type="ECO:0000313" key="2">
    <source>
        <dbReference type="Proteomes" id="UP000695022"/>
    </source>
</evidence>
<organism evidence="2 3">
    <name type="scientific">Priapulus caudatus</name>
    <name type="common">Priapulid worm</name>
    <dbReference type="NCBI Taxonomy" id="37621"/>
    <lineage>
        <taxon>Eukaryota</taxon>
        <taxon>Metazoa</taxon>
        <taxon>Ecdysozoa</taxon>
        <taxon>Scalidophora</taxon>
        <taxon>Priapulida</taxon>
        <taxon>Priapulimorpha</taxon>
        <taxon>Priapulimorphida</taxon>
        <taxon>Priapulidae</taxon>
        <taxon>Priapulus</taxon>
    </lineage>
</organism>
<reference evidence="3" key="1">
    <citation type="submission" date="2025-08" db="UniProtKB">
        <authorList>
            <consortium name="RefSeq"/>
        </authorList>
    </citation>
    <scope>IDENTIFICATION</scope>
</reference>